<dbReference type="EMBL" id="CP003843">
    <property type="protein sequence ID" value="AFS82216.1"/>
    <property type="molecule type" value="Genomic_DNA"/>
</dbReference>
<dbReference type="AlphaFoldDB" id="K0BCW4"/>
<sequence length="77" mass="8708">MTYYVSKINTVNDKSETCVNCGKAHLETNIIIEKSGMDTLLCPNCETLMVVTNHSDNKPRLKVKEGETVTIRHNIRN</sequence>
<keyword evidence="2" id="KW-1185">Reference proteome</keyword>
<dbReference type="GeneID" id="13697423"/>
<evidence type="ECO:0000313" key="2">
    <source>
        <dbReference type="Proteomes" id="UP000006100"/>
    </source>
</evidence>
<accession>K0BCW4</accession>
<name>K0BCW4_9ARCH</name>
<dbReference type="PATRIC" id="fig|1229909.8.peg.426"/>
<dbReference type="Proteomes" id="UP000006100">
    <property type="component" value="Chromosome"/>
</dbReference>
<dbReference type="RefSeq" id="WP_014964588.1">
    <property type="nucleotide sequence ID" value="NC_018656.1"/>
</dbReference>
<reference evidence="1 2" key="1">
    <citation type="journal article" date="2012" name="J. Bacteriol.">
        <title>Draft Genome Sequence of an Ammonia-Oxidizing Archaeon, "Candidatus Nitrosopumilus sediminis" AR2, from Svalbard in the Arctic Circle.</title>
        <authorList>
            <person name="Park S.J."/>
            <person name="Kim J.G."/>
            <person name="Jung M.Y."/>
            <person name="Kim S.J."/>
            <person name="Cha I.T."/>
            <person name="Ghai R."/>
            <person name="Martin-Cuadrado A.B."/>
            <person name="Rodriguez-Valera F."/>
            <person name="Rhee S.K."/>
        </authorList>
    </citation>
    <scope>NUCLEOTIDE SEQUENCE [LARGE SCALE GENOMIC DNA]</scope>
    <source>
        <strain evidence="1 2">AR2</strain>
    </source>
</reference>
<gene>
    <name evidence="1" type="ORF">NSED_02030</name>
</gene>
<dbReference type="KEGG" id="nir:NSED_02030"/>
<evidence type="ECO:0000313" key="1">
    <source>
        <dbReference type="EMBL" id="AFS82216.1"/>
    </source>
</evidence>
<dbReference type="HOGENOM" id="CLU_2629518_0_0_2"/>
<dbReference type="OrthoDB" id="1605at2157"/>
<protein>
    <submittedName>
        <fullName evidence="1">Uncharacterized protein</fullName>
    </submittedName>
</protein>
<proteinExistence type="predicted"/>
<organism evidence="1 2">
    <name type="scientific">Candidatus Nitrosopumilus sediminis</name>
    <dbReference type="NCBI Taxonomy" id="1229909"/>
    <lineage>
        <taxon>Archaea</taxon>
        <taxon>Nitrososphaerota</taxon>
        <taxon>Nitrososphaeria</taxon>
        <taxon>Nitrosopumilales</taxon>
        <taxon>Nitrosopumilaceae</taxon>
        <taxon>Nitrosopumilus</taxon>
    </lineage>
</organism>